<proteinExistence type="predicted"/>
<dbReference type="CDD" id="cd22089">
    <property type="entry name" value="F-box_FBXO9"/>
    <property type="match status" value="1"/>
</dbReference>
<dbReference type="InterPro" id="IPR001810">
    <property type="entry name" value="F-box_dom"/>
</dbReference>
<evidence type="ECO:0000256" key="3">
    <source>
        <dbReference type="SAM" id="MobiDB-lite"/>
    </source>
</evidence>
<evidence type="ECO:0000313" key="6">
    <source>
        <dbReference type="EMBL" id="KAK7590264.1"/>
    </source>
</evidence>
<dbReference type="GO" id="GO:0005737">
    <property type="term" value="C:cytoplasm"/>
    <property type="evidence" value="ECO:0007669"/>
    <property type="project" value="TreeGrafter"/>
</dbReference>
<keyword evidence="2" id="KW-0802">TPR repeat</keyword>
<dbReference type="EMBL" id="JBBCAQ010000022">
    <property type="protein sequence ID" value="KAK7590264.1"/>
    <property type="molecule type" value="Genomic_DNA"/>
</dbReference>
<dbReference type="InterPro" id="IPR011990">
    <property type="entry name" value="TPR-like_helical_dom_sf"/>
</dbReference>
<dbReference type="SUPFAM" id="SSF81383">
    <property type="entry name" value="F-box domain"/>
    <property type="match status" value="1"/>
</dbReference>
<feature type="compositionally biased region" description="Acidic residues" evidence="3">
    <location>
        <begin position="74"/>
        <end position="88"/>
    </location>
</feature>
<organism evidence="6 7">
    <name type="scientific">Parthenolecanium corni</name>
    <dbReference type="NCBI Taxonomy" id="536013"/>
    <lineage>
        <taxon>Eukaryota</taxon>
        <taxon>Metazoa</taxon>
        <taxon>Ecdysozoa</taxon>
        <taxon>Arthropoda</taxon>
        <taxon>Hexapoda</taxon>
        <taxon>Insecta</taxon>
        <taxon>Pterygota</taxon>
        <taxon>Neoptera</taxon>
        <taxon>Paraneoptera</taxon>
        <taxon>Hemiptera</taxon>
        <taxon>Sternorrhyncha</taxon>
        <taxon>Coccoidea</taxon>
        <taxon>Coccidae</taxon>
        <taxon>Parthenolecanium</taxon>
    </lineage>
</organism>
<dbReference type="GO" id="GO:0019005">
    <property type="term" value="C:SCF ubiquitin ligase complex"/>
    <property type="evidence" value="ECO:0007669"/>
    <property type="project" value="TreeGrafter"/>
</dbReference>
<dbReference type="PANTHER" id="PTHR12874:SF29">
    <property type="entry name" value="F-BOX ONLY PROTEIN 9"/>
    <property type="match status" value="1"/>
</dbReference>
<dbReference type="InterPro" id="IPR045464">
    <property type="entry name" value="Hrt3/FBXO9_C"/>
</dbReference>
<evidence type="ECO:0000256" key="2">
    <source>
        <dbReference type="PROSITE-ProRule" id="PRU00339"/>
    </source>
</evidence>
<feature type="domain" description="F-box" evidence="4">
    <location>
        <begin position="117"/>
        <end position="168"/>
    </location>
</feature>
<evidence type="ECO:0000256" key="1">
    <source>
        <dbReference type="ARBA" id="ARBA00022786"/>
    </source>
</evidence>
<dbReference type="PROSITE" id="PS50005">
    <property type="entry name" value="TPR"/>
    <property type="match status" value="1"/>
</dbReference>
<keyword evidence="1" id="KW-0833">Ubl conjugation pathway</keyword>
<dbReference type="Proteomes" id="UP001367676">
    <property type="component" value="Unassembled WGS sequence"/>
</dbReference>
<feature type="repeat" description="TPR" evidence="2">
    <location>
        <begin position="12"/>
        <end position="45"/>
    </location>
</feature>
<keyword evidence="7" id="KW-1185">Reference proteome</keyword>
<dbReference type="PANTHER" id="PTHR12874">
    <property type="entry name" value="F-BOX ONLY PROTEIN 48-RELATED"/>
    <property type="match status" value="1"/>
</dbReference>
<dbReference type="Gene3D" id="1.20.1280.50">
    <property type="match status" value="1"/>
</dbReference>
<protein>
    <recommendedName>
        <fullName evidence="8">F-box only protein 9</fullName>
    </recommendedName>
</protein>
<dbReference type="AlphaFoldDB" id="A0AAN9TJD7"/>
<evidence type="ECO:0000259" key="4">
    <source>
        <dbReference type="Pfam" id="PF12937"/>
    </source>
</evidence>
<comment type="caution">
    <text evidence="6">The sequence shown here is derived from an EMBL/GenBank/DDBJ whole genome shotgun (WGS) entry which is preliminary data.</text>
</comment>
<dbReference type="InterPro" id="IPR019734">
    <property type="entry name" value="TPR_rpt"/>
</dbReference>
<evidence type="ECO:0000313" key="7">
    <source>
        <dbReference type="Proteomes" id="UP001367676"/>
    </source>
</evidence>
<gene>
    <name evidence="6" type="ORF">V9T40_001877</name>
</gene>
<feature type="region of interest" description="Disordered" evidence="3">
    <location>
        <begin position="59"/>
        <end position="88"/>
    </location>
</feature>
<reference evidence="6 7" key="1">
    <citation type="submission" date="2024-03" db="EMBL/GenBank/DDBJ databases">
        <title>Adaptation during the transition from Ophiocordyceps entomopathogen to insect associate is accompanied by gene loss and intensified selection.</title>
        <authorList>
            <person name="Ward C.M."/>
            <person name="Onetto C.A."/>
            <person name="Borneman A.R."/>
        </authorList>
    </citation>
    <scope>NUCLEOTIDE SEQUENCE [LARGE SCALE GENOMIC DNA]</scope>
    <source>
        <strain evidence="6">AWRI1</strain>
        <tissue evidence="6">Single Adult Female</tissue>
    </source>
</reference>
<dbReference type="Pfam" id="PF19270">
    <property type="entry name" value="FBO_C"/>
    <property type="match status" value="1"/>
</dbReference>
<dbReference type="Gene3D" id="1.25.40.10">
    <property type="entry name" value="Tetratricopeptide repeat domain"/>
    <property type="match status" value="1"/>
</dbReference>
<name>A0AAN9TJD7_9HEMI</name>
<feature type="domain" description="F-box protein Hrt3/FBXO9 C-terminal" evidence="5">
    <location>
        <begin position="175"/>
        <end position="282"/>
    </location>
</feature>
<dbReference type="Pfam" id="PF12937">
    <property type="entry name" value="F-box-like"/>
    <property type="match status" value="1"/>
</dbReference>
<evidence type="ECO:0008006" key="8">
    <source>
        <dbReference type="Google" id="ProtNLM"/>
    </source>
</evidence>
<sequence>MNDEKCSVETEAENLYLKGAELERNNNYYDAIRYYRKALQLVPDIENKVVKSSSFKDGNKYIENDQENQYTDHETDENSDEEDVYDGSEPLEDRFNRLVGKFSKICTPNKPQKTLHIADLPPEVIMYILRWVVSDELDLRSLEQCSLISRGFYLCARDSCLWKSACIRMWKNEQIIRSLNYDSWRDMYINHPRIGTNGCYIGETKYYRQGERSFQDQNYRPFHLVVYYRYLRFFADGTVLMVNSTEVPNVIVGQLRNKSAKNGALFRGCYNIVDDFIYLTFKVKRTHQNLNLKKKFINLVYNMQFQIKKYRKYNSKLIWQKYTWSCPDETSYEEDFEIQESTFPPLKFSRVKSYTMESEGPLP</sequence>
<dbReference type="GO" id="GO:0031146">
    <property type="term" value="P:SCF-dependent proteasomal ubiquitin-dependent protein catabolic process"/>
    <property type="evidence" value="ECO:0007669"/>
    <property type="project" value="TreeGrafter"/>
</dbReference>
<accession>A0AAN9TJD7</accession>
<evidence type="ECO:0000259" key="5">
    <source>
        <dbReference type="Pfam" id="PF19270"/>
    </source>
</evidence>
<dbReference type="InterPro" id="IPR036047">
    <property type="entry name" value="F-box-like_dom_sf"/>
</dbReference>